<reference evidence="1 2" key="1">
    <citation type="submission" date="2018-06" db="EMBL/GenBank/DDBJ databases">
        <title>Combined omics and stable isotope probing to characterize newly discovered Mariana Back-Arc vent microbial communities.</title>
        <authorList>
            <person name="Trembath-Reichert E."/>
            <person name="Huber J.A."/>
        </authorList>
    </citation>
    <scope>NUCLEOTIDE SEQUENCE [LARGE SCALE GENOMIC DNA]</scope>
    <source>
        <strain evidence="1">MAG 63_2</strain>
    </source>
</reference>
<protein>
    <submittedName>
        <fullName evidence="1">Uncharacterized protein</fullName>
    </submittedName>
</protein>
<evidence type="ECO:0000313" key="1">
    <source>
        <dbReference type="EMBL" id="RTZ80626.1"/>
    </source>
</evidence>
<organism evidence="1 2">
    <name type="scientific">SAR324 cluster bacterium</name>
    <dbReference type="NCBI Taxonomy" id="2024889"/>
    <lineage>
        <taxon>Bacteria</taxon>
        <taxon>Deltaproteobacteria</taxon>
        <taxon>SAR324 cluster</taxon>
    </lineage>
</organism>
<gene>
    <name evidence="1" type="ORF">DSY98_04065</name>
</gene>
<dbReference type="Proteomes" id="UP000286732">
    <property type="component" value="Unassembled WGS sequence"/>
</dbReference>
<name>A0A432GB54_9DELT</name>
<sequence>MNGAVQHKEEVLERLKTVFESSGKSSRAFSKSIGLKPTSFHKVLTGTAGLTIPLANSIELNHGFRSEWLLSGNGKMKVNKHNHLSPLERCLLEVSLSSIQKWHLLEILIIEKINKRISDQFWGTLRDDSNLQSGEDSRTTAYNNLEQITKVFKELREEEKACLENQDLIGQKIFTQLTQALLLAAFYGEEWDSIKNNCEEYHALETDGNLKDFEKLLAYINELLSEIDS</sequence>
<dbReference type="EMBL" id="QNZM01000155">
    <property type="protein sequence ID" value="RTZ80626.1"/>
    <property type="molecule type" value="Genomic_DNA"/>
</dbReference>
<comment type="caution">
    <text evidence="1">The sequence shown here is derived from an EMBL/GenBank/DDBJ whole genome shotgun (WGS) entry which is preliminary data.</text>
</comment>
<proteinExistence type="predicted"/>
<dbReference type="AlphaFoldDB" id="A0A432GB54"/>
<evidence type="ECO:0000313" key="2">
    <source>
        <dbReference type="Proteomes" id="UP000286732"/>
    </source>
</evidence>
<accession>A0A432GB54</accession>